<dbReference type="InterPro" id="IPR029033">
    <property type="entry name" value="His_PPase_superfam"/>
</dbReference>
<dbReference type="Proteomes" id="UP001530400">
    <property type="component" value="Unassembled WGS sequence"/>
</dbReference>
<proteinExistence type="predicted"/>
<gene>
    <name evidence="1" type="ORF">ACHAWO_006596</name>
</gene>
<dbReference type="Gene3D" id="3.40.50.1240">
    <property type="entry name" value="Phosphoglycerate mutase-like"/>
    <property type="match status" value="1"/>
</dbReference>
<dbReference type="CDD" id="cd07067">
    <property type="entry name" value="HP_PGM_like"/>
    <property type="match status" value="1"/>
</dbReference>
<dbReference type="PANTHER" id="PTHR48100:SF1">
    <property type="entry name" value="HISTIDINE PHOSPHATASE FAMILY PROTEIN-RELATED"/>
    <property type="match status" value="1"/>
</dbReference>
<evidence type="ECO:0000313" key="2">
    <source>
        <dbReference type="Proteomes" id="UP001530400"/>
    </source>
</evidence>
<dbReference type="PANTHER" id="PTHR48100">
    <property type="entry name" value="BROAD-SPECIFICITY PHOSPHATASE YOR283W-RELATED"/>
    <property type="match status" value="1"/>
</dbReference>
<evidence type="ECO:0000313" key="1">
    <source>
        <dbReference type="EMBL" id="KAL3773797.1"/>
    </source>
</evidence>
<protein>
    <recommendedName>
        <fullName evidence="3">Phosphoglycerate mutase-like protein</fullName>
    </recommendedName>
</protein>
<evidence type="ECO:0008006" key="3">
    <source>
        <dbReference type="Google" id="ProtNLM"/>
    </source>
</evidence>
<sequence length="295" mass="33133">MSLPPPPQSTPPPKTIYLIRHGVAKHNLPDPITGERPDIANDASLTDPPLVRQGILQAQVLGQNLKRCGIANAVELVICSPLTRCIQTARFAFPDHFIEKSQNAMDDALDEPQDKPGVVLGRNCRVFCHEGVREAFGMHYPDKRRYLIRLLQLYLAAFLVLSIETRDELNNFVSCVYGFLSSLSHLKAAHPNVQFHPNMTENDDAWSPNTRESYNDVAVRVHNFFLWLSRQPQNCIAVVSHGVWMECALMEYFPEVLNNGGKRVYNCDVYAGTMCRGGDGGIVVKDVKQITMYHS</sequence>
<dbReference type="InterPro" id="IPR013078">
    <property type="entry name" value="His_Pase_superF_clade-1"/>
</dbReference>
<dbReference type="AlphaFoldDB" id="A0ABD3NFU1"/>
<dbReference type="Pfam" id="PF00300">
    <property type="entry name" value="His_Phos_1"/>
    <property type="match status" value="2"/>
</dbReference>
<dbReference type="SUPFAM" id="SSF53254">
    <property type="entry name" value="Phosphoglycerate mutase-like"/>
    <property type="match status" value="1"/>
</dbReference>
<dbReference type="InterPro" id="IPR050275">
    <property type="entry name" value="PGM_Phosphatase"/>
</dbReference>
<comment type="caution">
    <text evidence="1">The sequence shown here is derived from an EMBL/GenBank/DDBJ whole genome shotgun (WGS) entry which is preliminary data.</text>
</comment>
<dbReference type="EMBL" id="JALLPJ020001219">
    <property type="protein sequence ID" value="KAL3773797.1"/>
    <property type="molecule type" value="Genomic_DNA"/>
</dbReference>
<reference evidence="1 2" key="1">
    <citation type="submission" date="2024-10" db="EMBL/GenBank/DDBJ databases">
        <title>Updated reference genomes for cyclostephanoid diatoms.</title>
        <authorList>
            <person name="Roberts W.R."/>
            <person name="Alverson A.J."/>
        </authorList>
    </citation>
    <scope>NUCLEOTIDE SEQUENCE [LARGE SCALE GENOMIC DNA]</scope>
    <source>
        <strain evidence="1 2">AJA010-31</strain>
    </source>
</reference>
<dbReference type="SMART" id="SM00855">
    <property type="entry name" value="PGAM"/>
    <property type="match status" value="1"/>
</dbReference>
<organism evidence="1 2">
    <name type="scientific">Cyclotella atomus</name>
    <dbReference type="NCBI Taxonomy" id="382360"/>
    <lineage>
        <taxon>Eukaryota</taxon>
        <taxon>Sar</taxon>
        <taxon>Stramenopiles</taxon>
        <taxon>Ochrophyta</taxon>
        <taxon>Bacillariophyta</taxon>
        <taxon>Coscinodiscophyceae</taxon>
        <taxon>Thalassiosirophycidae</taxon>
        <taxon>Stephanodiscales</taxon>
        <taxon>Stephanodiscaceae</taxon>
        <taxon>Cyclotella</taxon>
    </lineage>
</organism>
<accession>A0ABD3NFU1</accession>
<keyword evidence="2" id="KW-1185">Reference proteome</keyword>
<name>A0ABD3NFU1_9STRA</name>